<organism evidence="3 4">
    <name type="scientific">Tilletiopsis washingtonensis</name>
    <dbReference type="NCBI Taxonomy" id="58919"/>
    <lineage>
        <taxon>Eukaryota</taxon>
        <taxon>Fungi</taxon>
        <taxon>Dikarya</taxon>
        <taxon>Basidiomycota</taxon>
        <taxon>Ustilaginomycotina</taxon>
        <taxon>Exobasidiomycetes</taxon>
        <taxon>Entylomatales</taxon>
        <taxon>Entylomatales incertae sedis</taxon>
        <taxon>Tilletiopsis</taxon>
    </lineage>
</organism>
<dbReference type="GO" id="GO:0031267">
    <property type="term" value="F:small GTPase binding"/>
    <property type="evidence" value="ECO:0007669"/>
    <property type="project" value="InterPro"/>
</dbReference>
<evidence type="ECO:0000313" key="4">
    <source>
        <dbReference type="Proteomes" id="UP000245946"/>
    </source>
</evidence>
<dbReference type="Pfam" id="PF06371">
    <property type="entry name" value="Drf_GBD"/>
    <property type="match status" value="1"/>
</dbReference>
<evidence type="ECO:0000259" key="2">
    <source>
        <dbReference type="SMART" id="SM01140"/>
    </source>
</evidence>
<dbReference type="SUPFAM" id="SSF48371">
    <property type="entry name" value="ARM repeat"/>
    <property type="match status" value="1"/>
</dbReference>
<dbReference type="RefSeq" id="XP_025601381.1">
    <property type="nucleotide sequence ID" value="XM_025741259.1"/>
</dbReference>
<feature type="compositionally biased region" description="Polar residues" evidence="1">
    <location>
        <begin position="18"/>
        <end position="29"/>
    </location>
</feature>
<protein>
    <recommendedName>
        <fullName evidence="2">Formin GTPase-binding domain-containing protein</fullName>
    </recommendedName>
</protein>
<dbReference type="GeneID" id="37268803"/>
<dbReference type="SMART" id="SM01140">
    <property type="entry name" value="Drf_GBD"/>
    <property type="match status" value="1"/>
</dbReference>
<dbReference type="GO" id="GO:0003779">
    <property type="term" value="F:actin binding"/>
    <property type="evidence" value="ECO:0007669"/>
    <property type="project" value="InterPro"/>
</dbReference>
<proteinExistence type="predicted"/>
<dbReference type="EMBL" id="KZ819283">
    <property type="protein sequence ID" value="PWO01103.1"/>
    <property type="molecule type" value="Genomic_DNA"/>
</dbReference>
<evidence type="ECO:0000256" key="1">
    <source>
        <dbReference type="SAM" id="MobiDB-lite"/>
    </source>
</evidence>
<dbReference type="InterPro" id="IPR010473">
    <property type="entry name" value="GTPase-bd"/>
</dbReference>
<feature type="compositionally biased region" description="Basic and acidic residues" evidence="1">
    <location>
        <begin position="146"/>
        <end position="163"/>
    </location>
</feature>
<reference evidence="3 4" key="1">
    <citation type="journal article" date="2018" name="Mol. Biol. Evol.">
        <title>Broad Genomic Sampling Reveals a Smut Pathogenic Ancestry of the Fungal Clade Ustilaginomycotina.</title>
        <authorList>
            <person name="Kijpornyongpan T."/>
            <person name="Mondo S.J."/>
            <person name="Barry K."/>
            <person name="Sandor L."/>
            <person name="Lee J."/>
            <person name="Lipzen A."/>
            <person name="Pangilinan J."/>
            <person name="LaButti K."/>
            <person name="Hainaut M."/>
            <person name="Henrissat B."/>
            <person name="Grigoriev I.V."/>
            <person name="Spatafora J.W."/>
            <person name="Aime M.C."/>
        </authorList>
    </citation>
    <scope>NUCLEOTIDE SEQUENCE [LARGE SCALE GENOMIC DNA]</scope>
    <source>
        <strain evidence="3 4">MCA 4186</strain>
    </source>
</reference>
<dbReference type="InterPro" id="IPR016024">
    <property type="entry name" value="ARM-type_fold"/>
</dbReference>
<feature type="region of interest" description="Disordered" evidence="1">
    <location>
        <begin position="1"/>
        <end position="163"/>
    </location>
</feature>
<feature type="region of interest" description="Disordered" evidence="1">
    <location>
        <begin position="662"/>
        <end position="698"/>
    </location>
</feature>
<feature type="domain" description="Formin GTPase-binding" evidence="2">
    <location>
        <begin position="155"/>
        <end position="403"/>
    </location>
</feature>
<dbReference type="GO" id="GO:0030036">
    <property type="term" value="P:actin cytoskeleton organization"/>
    <property type="evidence" value="ECO:0007669"/>
    <property type="project" value="InterPro"/>
</dbReference>
<accession>A0A316ZJD8</accession>
<gene>
    <name evidence="3" type="ORF">FA09DRAFT_327066</name>
</gene>
<evidence type="ECO:0000313" key="3">
    <source>
        <dbReference type="EMBL" id="PWO01103.1"/>
    </source>
</evidence>
<sequence length="830" mass="88183">MQASSDPAPRPPPMSPQHVGSGTTLTRSSPTKRTRAPGAAGLEGSPSPTRREMLRARQPTAPSTDQENELRSSAPTSPLLQPSRGRSMPLPPPLLTLDKLDAQSRPRAPASQQQVRPQQEQQRRVSPGKSIMQALRRSPSPKRQPASRDEARPRLGDAPKGLGVEKEFEALLETLEVPAALRIKLNSLEPAVKASMLRGNATLNLGSFGLDSRRTSAAAAFAQPEVPRSASGFQSGRPAVHSPLDAPDVFIGGSSASPFSPPLGSRAFSKEPSSSTPASFSTFLRSSPAQSLDNARVKNFRVVLAAESPSWIHEFCAAGGYTALIERLDELLAMEWREEQHDDLLLHELLRCFVALNTTDRGKAALASRALKPFAQLTDLLFSEKKPGDLTTRRHLVEVLLLLPSLPISNATSGLSPRESSALHAAMPPPHHLHPSQALLSLLHNPQDASRAALVDFVKAGHVSRPFKCWMNELAGVCRDYFWVFCHGQNRFWHLPDVDQADAEAPKVPGGMTGGVEFEAMGYLTMQLRLLNRVGSDLQTMGGVLHGQSAATMFHDLLFASGLERVLATLRKASQSYYAPLHLELARYVALADAAVLRLPANLEVWRALPAPAASLSEQMGIGCTLPSPPLSGAGAVGKSAWQLYSSEALLRKDSVATTATAVSADTDSTETRKEGLPSLQSFGPGIPKSPQRKPVPLQPSASPIPGFGGGPSAVFASTSTPAAPAAAAAPVVPKPDLFSPPGAPMHNPYASPDASPNLDAPLVTSPRAFQASGQNGTPRLDFSWELASPSVGGSGARGLGVGGPGASFASDSFVKAAVGKWEQRTMERR</sequence>
<feature type="compositionally biased region" description="Polar residues" evidence="1">
    <location>
        <begin position="60"/>
        <end position="80"/>
    </location>
</feature>
<dbReference type="InterPro" id="IPR011989">
    <property type="entry name" value="ARM-like"/>
</dbReference>
<keyword evidence="4" id="KW-1185">Reference proteome</keyword>
<dbReference type="Gene3D" id="1.25.10.10">
    <property type="entry name" value="Leucine-rich Repeat Variant"/>
    <property type="match status" value="1"/>
</dbReference>
<dbReference type="AlphaFoldDB" id="A0A316ZJD8"/>
<dbReference type="Proteomes" id="UP000245946">
    <property type="component" value="Unassembled WGS sequence"/>
</dbReference>
<dbReference type="OrthoDB" id="2155261at2759"/>
<name>A0A316ZJD8_9BASI</name>
<feature type="compositionally biased region" description="Low complexity" evidence="1">
    <location>
        <begin position="105"/>
        <end position="127"/>
    </location>
</feature>